<accession>A0AAP0JJH4</accession>
<organism evidence="1 2">
    <name type="scientific">Stephania yunnanensis</name>
    <dbReference type="NCBI Taxonomy" id="152371"/>
    <lineage>
        <taxon>Eukaryota</taxon>
        <taxon>Viridiplantae</taxon>
        <taxon>Streptophyta</taxon>
        <taxon>Embryophyta</taxon>
        <taxon>Tracheophyta</taxon>
        <taxon>Spermatophyta</taxon>
        <taxon>Magnoliopsida</taxon>
        <taxon>Ranunculales</taxon>
        <taxon>Menispermaceae</taxon>
        <taxon>Menispermoideae</taxon>
        <taxon>Cissampelideae</taxon>
        <taxon>Stephania</taxon>
    </lineage>
</organism>
<name>A0AAP0JJH4_9MAGN</name>
<evidence type="ECO:0000313" key="1">
    <source>
        <dbReference type="EMBL" id="KAK9134780.1"/>
    </source>
</evidence>
<comment type="caution">
    <text evidence="1">The sequence shown here is derived from an EMBL/GenBank/DDBJ whole genome shotgun (WGS) entry which is preliminary data.</text>
</comment>
<evidence type="ECO:0000313" key="2">
    <source>
        <dbReference type="Proteomes" id="UP001420932"/>
    </source>
</evidence>
<dbReference type="Proteomes" id="UP001420932">
    <property type="component" value="Unassembled WGS sequence"/>
</dbReference>
<dbReference type="AlphaFoldDB" id="A0AAP0JJH4"/>
<reference evidence="1 2" key="1">
    <citation type="submission" date="2024-01" db="EMBL/GenBank/DDBJ databases">
        <title>Genome assemblies of Stephania.</title>
        <authorList>
            <person name="Yang L."/>
        </authorList>
    </citation>
    <scope>NUCLEOTIDE SEQUENCE [LARGE SCALE GENOMIC DNA]</scope>
    <source>
        <strain evidence="1">YNDBR</strain>
        <tissue evidence="1">Leaf</tissue>
    </source>
</reference>
<keyword evidence="2" id="KW-1185">Reference proteome</keyword>
<proteinExistence type="predicted"/>
<sequence>MPSLRVDVASAGGGANCRPCRRCLLPRWKPRSYALALCRRWLCRPRRRSPLFVVDVERSSIIAASTLASASL</sequence>
<dbReference type="EMBL" id="JBBNAF010000006">
    <property type="protein sequence ID" value="KAK9134780.1"/>
    <property type="molecule type" value="Genomic_DNA"/>
</dbReference>
<gene>
    <name evidence="1" type="ORF">Syun_014110</name>
</gene>
<protein>
    <submittedName>
        <fullName evidence="1">Uncharacterized protein</fullName>
    </submittedName>
</protein>